<feature type="binding site" evidence="7">
    <location>
        <position position="39"/>
    </location>
    <ligand>
        <name>ATP</name>
        <dbReference type="ChEBI" id="CHEBI:30616"/>
    </ligand>
</feature>
<dbReference type="InterPro" id="IPR017441">
    <property type="entry name" value="Protein_kinase_ATP_BS"/>
</dbReference>
<dbReference type="RefSeq" id="WP_345366780.1">
    <property type="nucleotide sequence ID" value="NZ_BAABHJ010000040.1"/>
</dbReference>
<dbReference type="Pfam" id="PF00069">
    <property type="entry name" value="Pkinase"/>
    <property type="match status" value="1"/>
</dbReference>
<evidence type="ECO:0000256" key="5">
    <source>
        <dbReference type="ARBA" id="ARBA00022777"/>
    </source>
</evidence>
<organism evidence="11 12">
    <name type="scientific">Actinoallomurus liliacearum</name>
    <dbReference type="NCBI Taxonomy" id="1080073"/>
    <lineage>
        <taxon>Bacteria</taxon>
        <taxon>Bacillati</taxon>
        <taxon>Actinomycetota</taxon>
        <taxon>Actinomycetes</taxon>
        <taxon>Streptosporangiales</taxon>
        <taxon>Thermomonosporaceae</taxon>
        <taxon>Actinoallomurus</taxon>
    </lineage>
</organism>
<keyword evidence="9" id="KW-1133">Transmembrane helix</keyword>
<keyword evidence="2" id="KW-0723">Serine/threonine-protein kinase</keyword>
<evidence type="ECO:0000256" key="9">
    <source>
        <dbReference type="SAM" id="Phobius"/>
    </source>
</evidence>
<evidence type="ECO:0000256" key="4">
    <source>
        <dbReference type="ARBA" id="ARBA00022741"/>
    </source>
</evidence>
<keyword evidence="9" id="KW-0812">Transmembrane</keyword>
<dbReference type="EMBL" id="BAABHJ010000040">
    <property type="protein sequence ID" value="GAA4618578.1"/>
    <property type="molecule type" value="Genomic_DNA"/>
</dbReference>
<name>A0ABP8U0F7_9ACTN</name>
<keyword evidence="4 7" id="KW-0547">Nucleotide-binding</keyword>
<evidence type="ECO:0000313" key="11">
    <source>
        <dbReference type="EMBL" id="GAA4618578.1"/>
    </source>
</evidence>
<evidence type="ECO:0000256" key="7">
    <source>
        <dbReference type="PROSITE-ProRule" id="PRU10141"/>
    </source>
</evidence>
<accession>A0ABP8U0F7</accession>
<reference evidence="12" key="1">
    <citation type="journal article" date="2019" name="Int. J. Syst. Evol. Microbiol.">
        <title>The Global Catalogue of Microorganisms (GCM) 10K type strain sequencing project: providing services to taxonomists for standard genome sequencing and annotation.</title>
        <authorList>
            <consortium name="The Broad Institute Genomics Platform"/>
            <consortium name="The Broad Institute Genome Sequencing Center for Infectious Disease"/>
            <person name="Wu L."/>
            <person name="Ma J."/>
        </authorList>
    </citation>
    <scope>NUCLEOTIDE SEQUENCE [LARGE SCALE GENOMIC DNA]</scope>
    <source>
        <strain evidence="12">JCM 17938</strain>
    </source>
</reference>
<comment type="caution">
    <text evidence="11">The sequence shown here is derived from an EMBL/GenBank/DDBJ whole genome shotgun (WGS) entry which is preliminary data.</text>
</comment>
<evidence type="ECO:0000256" key="8">
    <source>
        <dbReference type="SAM" id="MobiDB-lite"/>
    </source>
</evidence>
<dbReference type="Gene3D" id="1.10.510.10">
    <property type="entry name" value="Transferase(Phosphotransferase) domain 1"/>
    <property type="match status" value="1"/>
</dbReference>
<proteinExistence type="predicted"/>
<evidence type="ECO:0000313" key="12">
    <source>
        <dbReference type="Proteomes" id="UP001500212"/>
    </source>
</evidence>
<evidence type="ECO:0000259" key="10">
    <source>
        <dbReference type="PROSITE" id="PS50011"/>
    </source>
</evidence>
<dbReference type="PANTHER" id="PTHR43289:SF6">
    <property type="entry name" value="SERINE_THREONINE-PROTEIN KINASE NEKL-3"/>
    <property type="match status" value="1"/>
</dbReference>
<sequence>MDGNWTVPGYRQVRILGQGASGTVVLAVHEATGTPAAIKYLSDALRSDADFLDRFRAEARLMAELTDPHVVGLYEYVETPTAAALVMELVDGVTLKDVLKTQGPTGPEAALVVLKGSLRGLAAAHAAGVVHRDYKPANVLVRDDGESRLADFGIAVRADERATASGTPAYMAPEQWITGTVGPATDVYAATAVFYECLTGERPYPVEGLWALAAAHRLDPIPVDRVPVELRGLVTRGLAKDFADRPASAEAFLAELEDAAIAGYGPGWEERGRVRLAALAALLAYLFPLARPIPTGGTALALTRLGKSRLMVVAGMAVGALLAGGGGAYVLAGSHHRLGAGTTATSTPSVVAEPGPSPGDTASPSPSTTPSDSATPTGSTPSSETTTPTTGSPGTTTAPAEGPTKPVVVVPKPTPSASVATTVTDLRVDGVSVGSAPDGAAAAGYPVTATVTVTVSGPGTVDVTVSFSSGELSGSGGTTSVRGPGDHQVQVTGSVQRCAGTVTAVASSRGLSAKGSGQCPATGGG</sequence>
<gene>
    <name evidence="11" type="ORF">GCM10023195_83600</name>
</gene>
<feature type="domain" description="Protein kinase" evidence="10">
    <location>
        <begin position="10"/>
        <end position="261"/>
    </location>
</feature>
<keyword evidence="3" id="KW-0808">Transferase</keyword>
<dbReference type="Proteomes" id="UP001500212">
    <property type="component" value="Unassembled WGS sequence"/>
</dbReference>
<dbReference type="InterPro" id="IPR000719">
    <property type="entry name" value="Prot_kinase_dom"/>
</dbReference>
<dbReference type="EC" id="2.7.11.1" evidence="1"/>
<dbReference type="PROSITE" id="PS00108">
    <property type="entry name" value="PROTEIN_KINASE_ST"/>
    <property type="match status" value="1"/>
</dbReference>
<dbReference type="InterPro" id="IPR008271">
    <property type="entry name" value="Ser/Thr_kinase_AS"/>
</dbReference>
<dbReference type="InterPro" id="IPR011009">
    <property type="entry name" value="Kinase-like_dom_sf"/>
</dbReference>
<evidence type="ECO:0000256" key="1">
    <source>
        <dbReference type="ARBA" id="ARBA00012513"/>
    </source>
</evidence>
<dbReference type="SUPFAM" id="SSF56112">
    <property type="entry name" value="Protein kinase-like (PK-like)"/>
    <property type="match status" value="1"/>
</dbReference>
<feature type="compositionally biased region" description="Low complexity" evidence="8">
    <location>
        <begin position="358"/>
        <end position="415"/>
    </location>
</feature>
<keyword evidence="12" id="KW-1185">Reference proteome</keyword>
<evidence type="ECO:0000256" key="3">
    <source>
        <dbReference type="ARBA" id="ARBA00022679"/>
    </source>
</evidence>
<feature type="region of interest" description="Disordered" evidence="8">
    <location>
        <begin position="341"/>
        <end position="415"/>
    </location>
</feature>
<evidence type="ECO:0000256" key="2">
    <source>
        <dbReference type="ARBA" id="ARBA00022527"/>
    </source>
</evidence>
<dbReference type="PANTHER" id="PTHR43289">
    <property type="entry name" value="MITOGEN-ACTIVATED PROTEIN KINASE KINASE KINASE 20-RELATED"/>
    <property type="match status" value="1"/>
</dbReference>
<keyword evidence="5" id="KW-0418">Kinase</keyword>
<protein>
    <recommendedName>
        <fullName evidence="1">non-specific serine/threonine protein kinase</fullName>
        <ecNumber evidence="1">2.7.11.1</ecNumber>
    </recommendedName>
</protein>
<dbReference type="PROSITE" id="PS00107">
    <property type="entry name" value="PROTEIN_KINASE_ATP"/>
    <property type="match status" value="1"/>
</dbReference>
<keyword evidence="9" id="KW-0472">Membrane</keyword>
<evidence type="ECO:0000256" key="6">
    <source>
        <dbReference type="ARBA" id="ARBA00022840"/>
    </source>
</evidence>
<dbReference type="CDD" id="cd14014">
    <property type="entry name" value="STKc_PknB_like"/>
    <property type="match status" value="1"/>
</dbReference>
<dbReference type="PROSITE" id="PS50011">
    <property type="entry name" value="PROTEIN_KINASE_DOM"/>
    <property type="match status" value="1"/>
</dbReference>
<keyword evidence="6 7" id="KW-0067">ATP-binding</keyword>
<feature type="transmembrane region" description="Helical" evidence="9">
    <location>
        <begin position="310"/>
        <end position="332"/>
    </location>
</feature>